<sequence length="246" mass="25862">MADVSGVNRRQYLQTAGVAATAGLIAGCSGSTGGDGTKTYGTLATSVTDMPGDIADFESCVVTIAGIWVKPAESGTESAEETPETATEDGTDADGRRYIEFEEPQEADLVQLQGANTQLLDETEVETGDYRYLQLDVTGVEGTLDDGSETTVDTPGNAPLKFNAAFEIREEETTRFIADFTPVKRGPNGYIIQPVATGTKVLYGEEEYTAEDATMTETATEDASATTATEDGETSTGTADATTPSR</sequence>
<dbReference type="InterPro" id="IPR025491">
    <property type="entry name" value="DUF4382"/>
</dbReference>
<keyword evidence="4" id="KW-1185">Reference proteome</keyword>
<feature type="domain" description="DUF4382" evidence="2">
    <location>
        <begin position="41"/>
        <end position="194"/>
    </location>
</feature>
<feature type="compositionally biased region" description="Acidic residues" evidence="1">
    <location>
        <begin position="78"/>
        <end position="92"/>
    </location>
</feature>
<gene>
    <name evidence="3" type="ORF">EGD98_03505</name>
</gene>
<proteinExistence type="predicted"/>
<feature type="region of interest" description="Disordered" evidence="1">
    <location>
        <begin position="72"/>
        <end position="93"/>
    </location>
</feature>
<feature type="compositionally biased region" description="Low complexity" evidence="1">
    <location>
        <begin position="211"/>
        <end position="240"/>
    </location>
</feature>
<protein>
    <submittedName>
        <fullName evidence="3">DUF4382 domain-containing protein</fullName>
    </submittedName>
</protein>
<accession>A0A8J7YB77</accession>
<dbReference type="Pfam" id="PF14321">
    <property type="entry name" value="DUF4382"/>
    <property type="match status" value="1"/>
</dbReference>
<evidence type="ECO:0000259" key="2">
    <source>
        <dbReference type="Pfam" id="PF14321"/>
    </source>
</evidence>
<dbReference type="Proteomes" id="UP000783863">
    <property type="component" value="Unassembled WGS sequence"/>
</dbReference>
<evidence type="ECO:0000313" key="3">
    <source>
        <dbReference type="EMBL" id="MBX0302735.1"/>
    </source>
</evidence>
<name>A0A8J7YB77_9EURY</name>
<dbReference type="RefSeq" id="WP_220588023.1">
    <property type="nucleotide sequence ID" value="NZ_RKLQ01000001.1"/>
</dbReference>
<comment type="caution">
    <text evidence="3">The sequence shown here is derived from an EMBL/GenBank/DDBJ whole genome shotgun (WGS) entry which is preliminary data.</text>
</comment>
<evidence type="ECO:0000313" key="4">
    <source>
        <dbReference type="Proteomes" id="UP000783863"/>
    </source>
</evidence>
<reference evidence="3" key="1">
    <citation type="submission" date="2021-06" db="EMBL/GenBank/DDBJ databases">
        <title>Halomicroarcula sp. F24A a new haloarchaeum isolated from saline soil.</title>
        <authorList>
            <person name="Duran-Viseras A."/>
            <person name="Sanchez-Porro C."/>
            <person name="Ventosa A."/>
        </authorList>
    </citation>
    <scope>NUCLEOTIDE SEQUENCE</scope>
    <source>
        <strain evidence="3">F24A</strain>
    </source>
</reference>
<feature type="region of interest" description="Disordered" evidence="1">
    <location>
        <begin position="209"/>
        <end position="246"/>
    </location>
</feature>
<evidence type="ECO:0000256" key="1">
    <source>
        <dbReference type="SAM" id="MobiDB-lite"/>
    </source>
</evidence>
<organism evidence="3 4">
    <name type="scientific">Haloarcula salinisoli</name>
    <dbReference type="NCBI Taxonomy" id="2487746"/>
    <lineage>
        <taxon>Archaea</taxon>
        <taxon>Methanobacteriati</taxon>
        <taxon>Methanobacteriota</taxon>
        <taxon>Stenosarchaea group</taxon>
        <taxon>Halobacteria</taxon>
        <taxon>Halobacteriales</taxon>
        <taxon>Haloarculaceae</taxon>
        <taxon>Haloarcula</taxon>
    </lineage>
</organism>
<dbReference type="AlphaFoldDB" id="A0A8J7YB77"/>
<dbReference type="EMBL" id="RKLQ01000001">
    <property type="protein sequence ID" value="MBX0302735.1"/>
    <property type="molecule type" value="Genomic_DNA"/>
</dbReference>